<feature type="region of interest" description="Disordered" evidence="1">
    <location>
        <begin position="46"/>
        <end position="106"/>
    </location>
</feature>
<accession>A0A816A8X4</accession>
<dbReference type="Proteomes" id="UP000663855">
    <property type="component" value="Unassembled WGS sequence"/>
</dbReference>
<name>A0A816A8X4_9BILA</name>
<dbReference type="EMBL" id="CAJNOV010016647">
    <property type="protein sequence ID" value="CAF1594266.1"/>
    <property type="molecule type" value="Genomic_DNA"/>
</dbReference>
<comment type="caution">
    <text evidence="2">The sequence shown here is derived from an EMBL/GenBank/DDBJ whole genome shotgun (WGS) entry which is preliminary data.</text>
</comment>
<evidence type="ECO:0000313" key="3">
    <source>
        <dbReference type="Proteomes" id="UP000663855"/>
    </source>
</evidence>
<evidence type="ECO:0000256" key="1">
    <source>
        <dbReference type="SAM" id="MobiDB-lite"/>
    </source>
</evidence>
<feature type="compositionally biased region" description="Polar residues" evidence="1">
    <location>
        <begin position="46"/>
        <end position="61"/>
    </location>
</feature>
<organism evidence="2 3">
    <name type="scientific">Rotaria magnacalcarata</name>
    <dbReference type="NCBI Taxonomy" id="392030"/>
    <lineage>
        <taxon>Eukaryota</taxon>
        <taxon>Metazoa</taxon>
        <taxon>Spiralia</taxon>
        <taxon>Gnathifera</taxon>
        <taxon>Rotifera</taxon>
        <taxon>Eurotatoria</taxon>
        <taxon>Bdelloidea</taxon>
        <taxon>Philodinida</taxon>
        <taxon>Philodinidae</taxon>
        <taxon>Rotaria</taxon>
    </lineage>
</organism>
<proteinExistence type="predicted"/>
<dbReference type="AlphaFoldDB" id="A0A816A8X4"/>
<sequence length="205" mass="23575">MNNFHICYNALCRAFDKKNVAVPYAVTEILKPNDIAISFVNQTNAENTNHEPYTTIGNDQSASEDSEDSEGSEDSEDSEGSEDSNEIDSNDEIRHNVISEVDNERETNKRISRSFASLALSEDTNTLDSPYHQQSRQEIYNKLNHLIINIRLQKRQTKKKEVYEYPPLIKQIIRCLHPSDIDNGNASRKPNVIFTLDTFIEIFRY</sequence>
<evidence type="ECO:0000313" key="2">
    <source>
        <dbReference type="EMBL" id="CAF1594266.1"/>
    </source>
</evidence>
<protein>
    <submittedName>
        <fullName evidence="2">Uncharacterized protein</fullName>
    </submittedName>
</protein>
<feature type="compositionally biased region" description="Basic and acidic residues" evidence="1">
    <location>
        <begin position="91"/>
        <end position="106"/>
    </location>
</feature>
<gene>
    <name evidence="2" type="ORF">CJN711_LOCUS34395</name>
</gene>
<feature type="compositionally biased region" description="Acidic residues" evidence="1">
    <location>
        <begin position="62"/>
        <end position="90"/>
    </location>
</feature>
<reference evidence="2" key="1">
    <citation type="submission" date="2021-02" db="EMBL/GenBank/DDBJ databases">
        <authorList>
            <person name="Nowell W R."/>
        </authorList>
    </citation>
    <scope>NUCLEOTIDE SEQUENCE</scope>
</reference>